<evidence type="ECO:0000313" key="2">
    <source>
        <dbReference type="Proteomes" id="UP001054945"/>
    </source>
</evidence>
<comment type="caution">
    <text evidence="1">The sequence shown here is derived from an EMBL/GenBank/DDBJ whole genome shotgun (WGS) entry which is preliminary data.</text>
</comment>
<gene>
    <name evidence="1" type="ORF">CEXT_101851</name>
</gene>
<reference evidence="1 2" key="1">
    <citation type="submission" date="2021-06" db="EMBL/GenBank/DDBJ databases">
        <title>Caerostris extrusa draft genome.</title>
        <authorList>
            <person name="Kono N."/>
            <person name="Arakawa K."/>
        </authorList>
    </citation>
    <scope>NUCLEOTIDE SEQUENCE [LARGE SCALE GENOMIC DNA]</scope>
</reference>
<dbReference type="Proteomes" id="UP001054945">
    <property type="component" value="Unassembled WGS sequence"/>
</dbReference>
<name>A0AAV4Y5P0_CAEEX</name>
<organism evidence="1 2">
    <name type="scientific">Caerostris extrusa</name>
    <name type="common">Bark spider</name>
    <name type="synonym">Caerostris bankana</name>
    <dbReference type="NCBI Taxonomy" id="172846"/>
    <lineage>
        <taxon>Eukaryota</taxon>
        <taxon>Metazoa</taxon>
        <taxon>Ecdysozoa</taxon>
        <taxon>Arthropoda</taxon>
        <taxon>Chelicerata</taxon>
        <taxon>Arachnida</taxon>
        <taxon>Araneae</taxon>
        <taxon>Araneomorphae</taxon>
        <taxon>Entelegynae</taxon>
        <taxon>Araneoidea</taxon>
        <taxon>Araneidae</taxon>
        <taxon>Caerostris</taxon>
    </lineage>
</organism>
<evidence type="ECO:0000313" key="1">
    <source>
        <dbReference type="EMBL" id="GIZ02194.1"/>
    </source>
</evidence>
<sequence>MKLGLLPYEAAAVLATQKVLKRCQDGIRKDKACSIHPALLSLIYRDGFGPALYGSRRPIRQGIHCILATVRVSKRELREELERRGLGRMYLHITLP</sequence>
<dbReference type="EMBL" id="BPLR01018770">
    <property type="protein sequence ID" value="GIZ02194.1"/>
    <property type="molecule type" value="Genomic_DNA"/>
</dbReference>
<protein>
    <submittedName>
        <fullName evidence="1">Uncharacterized protein</fullName>
    </submittedName>
</protein>
<accession>A0AAV4Y5P0</accession>
<keyword evidence="2" id="KW-1185">Reference proteome</keyword>
<dbReference type="AlphaFoldDB" id="A0AAV4Y5P0"/>
<proteinExistence type="predicted"/>